<dbReference type="Proteomes" id="UP000887458">
    <property type="component" value="Unassembled WGS sequence"/>
</dbReference>
<keyword evidence="3" id="KW-1185">Reference proteome</keyword>
<sequence length="128" mass="14804">ILTDMLKKKNEHFTIRISYRNQTKTEINSLIHSYVSNEMMMMMMIEDEPGPINLANKFDLKPIIQSNGSCGQFNNNNSGDKKEEKKTIFGKSDQQQQQQKKSAMQSTKKNKRKSPVIIIISTRYLFGL</sequence>
<feature type="non-terminal residue" evidence="2">
    <location>
        <position position="1"/>
    </location>
</feature>
<proteinExistence type="predicted"/>
<feature type="region of interest" description="Disordered" evidence="1">
    <location>
        <begin position="69"/>
        <end position="112"/>
    </location>
</feature>
<gene>
    <name evidence="2" type="ORF">DERP_007021</name>
</gene>
<feature type="compositionally biased region" description="Low complexity" evidence="1">
    <location>
        <begin position="91"/>
        <end position="107"/>
    </location>
</feature>
<comment type="caution">
    <text evidence="2">The sequence shown here is derived from an EMBL/GenBank/DDBJ whole genome shotgun (WGS) entry which is preliminary data.</text>
</comment>
<evidence type="ECO:0000313" key="3">
    <source>
        <dbReference type="Proteomes" id="UP000887458"/>
    </source>
</evidence>
<evidence type="ECO:0000313" key="2">
    <source>
        <dbReference type="EMBL" id="KAH9426081.1"/>
    </source>
</evidence>
<accession>A0ABQ8JTX7</accession>
<organism evidence="2 3">
    <name type="scientific">Dermatophagoides pteronyssinus</name>
    <name type="common">European house dust mite</name>
    <dbReference type="NCBI Taxonomy" id="6956"/>
    <lineage>
        <taxon>Eukaryota</taxon>
        <taxon>Metazoa</taxon>
        <taxon>Ecdysozoa</taxon>
        <taxon>Arthropoda</taxon>
        <taxon>Chelicerata</taxon>
        <taxon>Arachnida</taxon>
        <taxon>Acari</taxon>
        <taxon>Acariformes</taxon>
        <taxon>Sarcoptiformes</taxon>
        <taxon>Astigmata</taxon>
        <taxon>Psoroptidia</taxon>
        <taxon>Analgoidea</taxon>
        <taxon>Pyroglyphidae</taxon>
        <taxon>Dermatophagoidinae</taxon>
        <taxon>Dermatophagoides</taxon>
    </lineage>
</organism>
<name>A0ABQ8JTX7_DERPT</name>
<evidence type="ECO:0000256" key="1">
    <source>
        <dbReference type="SAM" id="MobiDB-lite"/>
    </source>
</evidence>
<dbReference type="EMBL" id="NJHN03000012">
    <property type="protein sequence ID" value="KAH9426081.1"/>
    <property type="molecule type" value="Genomic_DNA"/>
</dbReference>
<reference evidence="2 3" key="1">
    <citation type="journal article" date="2018" name="J. Allergy Clin. Immunol.">
        <title>High-quality assembly of Dermatophagoides pteronyssinus genome and transcriptome reveals a wide range of novel allergens.</title>
        <authorList>
            <person name="Liu X.Y."/>
            <person name="Yang K.Y."/>
            <person name="Wang M.Q."/>
            <person name="Kwok J.S."/>
            <person name="Zeng X."/>
            <person name="Yang Z."/>
            <person name="Xiao X.J."/>
            <person name="Lau C.P."/>
            <person name="Li Y."/>
            <person name="Huang Z.M."/>
            <person name="Ba J.G."/>
            <person name="Yim A.K."/>
            <person name="Ouyang C.Y."/>
            <person name="Ngai S.M."/>
            <person name="Chan T.F."/>
            <person name="Leung E.L."/>
            <person name="Liu L."/>
            <person name="Liu Z.G."/>
            <person name="Tsui S.K."/>
        </authorList>
    </citation>
    <scope>NUCLEOTIDE SEQUENCE [LARGE SCALE GENOMIC DNA]</scope>
    <source>
        <strain evidence="2">Derp</strain>
    </source>
</reference>
<protein>
    <submittedName>
        <fullName evidence="2">Uncharacterized protein</fullName>
    </submittedName>
</protein>
<feature type="non-terminal residue" evidence="2">
    <location>
        <position position="128"/>
    </location>
</feature>
<feature type="compositionally biased region" description="Polar residues" evidence="1">
    <location>
        <begin position="69"/>
        <end position="78"/>
    </location>
</feature>
<reference evidence="2 3" key="2">
    <citation type="journal article" date="2022" name="Mol. Biol. Evol.">
        <title>Comparative Genomics Reveals Insights into the Divergent Evolution of Astigmatic Mites and Household Pest Adaptations.</title>
        <authorList>
            <person name="Xiong Q."/>
            <person name="Wan A.T."/>
            <person name="Liu X."/>
            <person name="Fung C.S."/>
            <person name="Xiao X."/>
            <person name="Malainual N."/>
            <person name="Hou J."/>
            <person name="Wang L."/>
            <person name="Wang M."/>
            <person name="Yang K.Y."/>
            <person name="Cui Y."/>
            <person name="Leung E.L."/>
            <person name="Nong W."/>
            <person name="Shin S.K."/>
            <person name="Au S.W."/>
            <person name="Jeong K.Y."/>
            <person name="Chew F.T."/>
            <person name="Hui J.H."/>
            <person name="Leung T.F."/>
            <person name="Tungtrongchitr A."/>
            <person name="Zhong N."/>
            <person name="Liu Z."/>
            <person name="Tsui S.K."/>
        </authorList>
    </citation>
    <scope>NUCLEOTIDE SEQUENCE [LARGE SCALE GENOMIC DNA]</scope>
    <source>
        <strain evidence="2">Derp</strain>
    </source>
</reference>